<dbReference type="Gene3D" id="3.40.350.10">
    <property type="entry name" value="Creatinase/prolidase N-terminal domain"/>
    <property type="match status" value="1"/>
</dbReference>
<dbReference type="Pfam" id="PF05195">
    <property type="entry name" value="AMP_N"/>
    <property type="match status" value="1"/>
</dbReference>
<dbReference type="FunCoup" id="A0A6N7ES91">
    <property type="interactions" value="347"/>
</dbReference>
<evidence type="ECO:0000256" key="11">
    <source>
        <dbReference type="ARBA" id="ARBA00075356"/>
    </source>
</evidence>
<evidence type="ECO:0000256" key="10">
    <source>
        <dbReference type="ARBA" id="ARBA00069363"/>
    </source>
</evidence>
<dbReference type="InterPro" id="IPR000994">
    <property type="entry name" value="Pept_M24"/>
</dbReference>
<dbReference type="InterPro" id="IPR052433">
    <property type="entry name" value="X-Pro_dipept-like"/>
</dbReference>
<evidence type="ECO:0000259" key="13">
    <source>
        <dbReference type="SMART" id="SM01011"/>
    </source>
</evidence>
<evidence type="ECO:0000256" key="9">
    <source>
        <dbReference type="ARBA" id="ARBA00023211"/>
    </source>
</evidence>
<dbReference type="SUPFAM" id="SSF55920">
    <property type="entry name" value="Creatinase/aminopeptidase"/>
    <property type="match status" value="1"/>
</dbReference>
<dbReference type="PANTHER" id="PTHR43226:SF4">
    <property type="entry name" value="XAA-PRO AMINOPEPTIDASE 3"/>
    <property type="match status" value="1"/>
</dbReference>
<evidence type="ECO:0000256" key="7">
    <source>
        <dbReference type="ARBA" id="ARBA00022801"/>
    </source>
</evidence>
<evidence type="ECO:0000256" key="3">
    <source>
        <dbReference type="ARBA" id="ARBA00008766"/>
    </source>
</evidence>
<sequence>MTHAHSPSLSSLHPTTPMTVFKSRRDRLLKAIGEAILVLPVASEAIRNRDVYHAFRQDSDFLYLSYFLEPNAVLVLDGKTQQSTLFSRPLDELHAIWEGDIIGQQRAQRDYLFDASDEIARFDAFLLEQCYLHDTLIMPFSRYADFDSRVLTIIEQAKATRRARAPQQLLHSDQFIHPMRLIKDEYEIAAMQHAADISIEAHKALMQQTQPGQYEYQLAARLDYQFRHHFGVEAYGHIVASGNNACTLHYRKNNALLRDGDLLLVDAGCEYHGYAADITRTFPVNGRFTQSQAAVYQWVLTAMEAALAAAKPGNSIRSPHEAATHVLIEGMLALGLVSGTAEQVYADKTYQRYFMHGTSHWLGIDVHDVGDYKTQSDEDVQLQPGMALTIEPGLYIRADDESAPEALRGIGIRIEDDVIITPDGHLNLTGATPKSIDAIEACCADAAREIN</sequence>
<dbReference type="GO" id="GO:0005829">
    <property type="term" value="C:cytosol"/>
    <property type="evidence" value="ECO:0007669"/>
    <property type="project" value="TreeGrafter"/>
</dbReference>
<dbReference type="InterPro" id="IPR036005">
    <property type="entry name" value="Creatinase/aminopeptidase-like"/>
</dbReference>
<comment type="caution">
    <text evidence="14">The sequence shown here is derived from an EMBL/GenBank/DDBJ whole genome shotgun (WGS) entry which is preliminary data.</text>
</comment>
<keyword evidence="8" id="KW-0482">Metalloprotease</keyword>
<accession>A0A6N7ES91</accession>
<dbReference type="EC" id="3.4.11.9" evidence="4"/>
<protein>
    <recommendedName>
        <fullName evidence="10">Xaa-Pro aminopeptidase</fullName>
        <ecNumber evidence="4">3.4.11.9</ecNumber>
    </recommendedName>
    <alternativeName>
        <fullName evidence="11">Aminopeptidase P II</fullName>
    </alternativeName>
    <alternativeName>
        <fullName evidence="12">X-Pro aminopeptidase</fullName>
    </alternativeName>
</protein>
<dbReference type="PANTHER" id="PTHR43226">
    <property type="entry name" value="XAA-PRO AMINOPEPTIDASE 3"/>
    <property type="match status" value="1"/>
</dbReference>
<keyword evidence="9" id="KW-0464">Manganese</keyword>
<dbReference type="GO" id="GO:0006508">
    <property type="term" value="P:proteolysis"/>
    <property type="evidence" value="ECO:0007669"/>
    <property type="project" value="UniProtKB-KW"/>
</dbReference>
<evidence type="ECO:0000256" key="4">
    <source>
        <dbReference type="ARBA" id="ARBA00012574"/>
    </source>
</evidence>
<evidence type="ECO:0000313" key="15">
    <source>
        <dbReference type="Proteomes" id="UP000471298"/>
    </source>
</evidence>
<dbReference type="AlphaFoldDB" id="A0A6N7ES91"/>
<dbReference type="GO" id="GO:0070006">
    <property type="term" value="F:metalloaminopeptidase activity"/>
    <property type="evidence" value="ECO:0007669"/>
    <property type="project" value="InterPro"/>
</dbReference>
<dbReference type="SMART" id="SM01011">
    <property type="entry name" value="AMP_N"/>
    <property type="match status" value="1"/>
</dbReference>
<comment type="cofactor">
    <cofactor evidence="2">
        <name>Mn(2+)</name>
        <dbReference type="ChEBI" id="CHEBI:29035"/>
    </cofactor>
</comment>
<comment type="catalytic activity">
    <reaction evidence="1">
        <text>Release of any N-terminal amino acid, including proline, that is linked to proline, even from a dipeptide or tripeptide.</text>
        <dbReference type="EC" id="3.4.11.9"/>
    </reaction>
</comment>
<evidence type="ECO:0000256" key="5">
    <source>
        <dbReference type="ARBA" id="ARBA00022670"/>
    </source>
</evidence>
<dbReference type="RefSeq" id="WP_152808532.1">
    <property type="nucleotide sequence ID" value="NZ_WHNW01000001.1"/>
</dbReference>
<gene>
    <name evidence="14" type="ORF">GCU85_01265</name>
</gene>
<dbReference type="CDD" id="cd01087">
    <property type="entry name" value="Prolidase"/>
    <property type="match status" value="1"/>
</dbReference>
<evidence type="ECO:0000313" key="14">
    <source>
        <dbReference type="EMBL" id="MPV85362.1"/>
    </source>
</evidence>
<feature type="domain" description="Aminopeptidase P N-terminal" evidence="13">
    <location>
        <begin position="16"/>
        <end position="147"/>
    </location>
</feature>
<dbReference type="Pfam" id="PF00557">
    <property type="entry name" value="Peptidase_M24"/>
    <property type="match status" value="1"/>
</dbReference>
<keyword evidence="5" id="KW-0645">Protease</keyword>
<name>A0A6N7ES91_9GAMM</name>
<dbReference type="PROSITE" id="PS00491">
    <property type="entry name" value="PROLINE_PEPTIDASE"/>
    <property type="match status" value="1"/>
</dbReference>
<dbReference type="InParanoid" id="A0A6N7ES91"/>
<comment type="similarity">
    <text evidence="3">Belongs to the peptidase M24B family.</text>
</comment>
<dbReference type="Gene3D" id="3.90.230.10">
    <property type="entry name" value="Creatinase/methionine aminopeptidase superfamily"/>
    <property type="match status" value="1"/>
</dbReference>
<proteinExistence type="inferred from homology"/>
<reference evidence="14 15" key="1">
    <citation type="submission" date="2019-10" db="EMBL/GenBank/DDBJ databases">
        <title>Cardiobacteriales fam. a chemoheterotrophic member of the order Cardiobacteriales, and proposal of Cardiobacteriales fam. nov.</title>
        <authorList>
            <person name="Wang C."/>
        </authorList>
    </citation>
    <scope>NUCLEOTIDE SEQUENCE [LARGE SCALE GENOMIC DNA]</scope>
    <source>
        <strain evidence="14 15">ML27</strain>
    </source>
</reference>
<dbReference type="InterPro" id="IPR007865">
    <property type="entry name" value="Aminopep_P_N"/>
</dbReference>
<evidence type="ECO:0000256" key="6">
    <source>
        <dbReference type="ARBA" id="ARBA00022723"/>
    </source>
</evidence>
<keyword evidence="7" id="KW-0378">Hydrolase</keyword>
<dbReference type="InterPro" id="IPR029149">
    <property type="entry name" value="Creatin/AminoP/Spt16_N"/>
</dbReference>
<evidence type="ECO:0000256" key="1">
    <source>
        <dbReference type="ARBA" id="ARBA00001424"/>
    </source>
</evidence>
<dbReference type="InterPro" id="IPR001714">
    <property type="entry name" value="Pept_M24_MAP"/>
</dbReference>
<dbReference type="SUPFAM" id="SSF53092">
    <property type="entry name" value="Creatinase/prolidase N-terminal domain"/>
    <property type="match status" value="1"/>
</dbReference>
<dbReference type="PRINTS" id="PR00599">
    <property type="entry name" value="MAPEPTIDASE"/>
</dbReference>
<dbReference type="Proteomes" id="UP000471298">
    <property type="component" value="Unassembled WGS sequence"/>
</dbReference>
<evidence type="ECO:0000256" key="12">
    <source>
        <dbReference type="ARBA" id="ARBA00081411"/>
    </source>
</evidence>
<organism evidence="14 15">
    <name type="scientific">Ostreibacterium oceani</name>
    <dbReference type="NCBI Taxonomy" id="2654998"/>
    <lineage>
        <taxon>Bacteria</taxon>
        <taxon>Pseudomonadati</taxon>
        <taxon>Pseudomonadota</taxon>
        <taxon>Gammaproteobacteria</taxon>
        <taxon>Cardiobacteriales</taxon>
        <taxon>Ostreibacteriaceae</taxon>
        <taxon>Ostreibacterium</taxon>
    </lineage>
</organism>
<dbReference type="FunFam" id="3.90.230.10:FF:000002">
    <property type="entry name" value="Xaa-Pro aminopeptidase 3"/>
    <property type="match status" value="1"/>
</dbReference>
<keyword evidence="15" id="KW-1185">Reference proteome</keyword>
<evidence type="ECO:0000256" key="8">
    <source>
        <dbReference type="ARBA" id="ARBA00023049"/>
    </source>
</evidence>
<keyword evidence="6" id="KW-0479">Metal-binding</keyword>
<evidence type="ECO:0000256" key="2">
    <source>
        <dbReference type="ARBA" id="ARBA00001936"/>
    </source>
</evidence>
<dbReference type="EMBL" id="WHNW01000001">
    <property type="protein sequence ID" value="MPV85362.1"/>
    <property type="molecule type" value="Genomic_DNA"/>
</dbReference>
<dbReference type="GO" id="GO:0030145">
    <property type="term" value="F:manganese ion binding"/>
    <property type="evidence" value="ECO:0007669"/>
    <property type="project" value="InterPro"/>
</dbReference>
<dbReference type="InterPro" id="IPR001131">
    <property type="entry name" value="Peptidase_M24B_aminopep-P_CS"/>
</dbReference>